<dbReference type="RefSeq" id="WP_347167022.1">
    <property type="nucleotide sequence ID" value="NZ_JBDNCH010000002.1"/>
</dbReference>
<accession>A0AAW9ST83</accession>
<keyword evidence="2" id="KW-1185">Reference proteome</keyword>
<evidence type="ECO:0008006" key="3">
    <source>
        <dbReference type="Google" id="ProtNLM"/>
    </source>
</evidence>
<dbReference type="Gene3D" id="3.40.50.720">
    <property type="entry name" value="NAD(P)-binding Rossmann-like Domain"/>
    <property type="match status" value="1"/>
</dbReference>
<gene>
    <name evidence="1" type="ORF">ABFB10_14380</name>
</gene>
<dbReference type="Proteomes" id="UP001428774">
    <property type="component" value="Unassembled WGS sequence"/>
</dbReference>
<comment type="caution">
    <text evidence="1">The sequence shown here is derived from an EMBL/GenBank/DDBJ whole genome shotgun (WGS) entry which is preliminary data.</text>
</comment>
<protein>
    <recommendedName>
        <fullName evidence="3">Flagellar biosynthesis protein FlgA</fullName>
    </recommendedName>
</protein>
<dbReference type="EMBL" id="JBDNCH010000002">
    <property type="protein sequence ID" value="MEN9062003.1"/>
    <property type="molecule type" value="Genomic_DNA"/>
</dbReference>
<dbReference type="PANTHER" id="PTHR37850">
    <property type="entry name" value="STRU PROTEIN"/>
    <property type="match status" value="1"/>
</dbReference>
<dbReference type="PANTHER" id="PTHR37850:SF2">
    <property type="entry name" value="SAF DOMAIN PROTEIN"/>
    <property type="match status" value="1"/>
</dbReference>
<reference evidence="1 2" key="1">
    <citation type="submission" date="2024-05" db="EMBL/GenBank/DDBJ databases">
        <title>Genome sequence of Ponticoccus litoralis KCCM 90028.</title>
        <authorList>
            <person name="Kim J.M."/>
            <person name="Lee J.K."/>
            <person name="Choi B.J."/>
            <person name="Bayburt H."/>
            <person name="Baek J.H."/>
            <person name="Jeon C.O."/>
        </authorList>
    </citation>
    <scope>NUCLEOTIDE SEQUENCE [LARGE SCALE GENOMIC DNA]</scope>
    <source>
        <strain evidence="1 2">KCCM 90028</strain>
    </source>
</reference>
<dbReference type="InterPro" id="IPR036291">
    <property type="entry name" value="NAD(P)-bd_dom_sf"/>
</dbReference>
<evidence type="ECO:0000313" key="1">
    <source>
        <dbReference type="EMBL" id="MEN9062003.1"/>
    </source>
</evidence>
<sequence length="58" mass="6404">MNLYTKLLQRQNDGNPVRVGLIGSGKFGSMFLSRVRHTPGMHLVGIADLLVPSVRAKR</sequence>
<organism evidence="1 2">
    <name type="scientific">Ponticoccus litoralis</name>
    <dbReference type="NCBI Taxonomy" id="422297"/>
    <lineage>
        <taxon>Bacteria</taxon>
        <taxon>Pseudomonadati</taxon>
        <taxon>Pseudomonadota</taxon>
        <taxon>Alphaproteobacteria</taxon>
        <taxon>Rhodobacterales</taxon>
        <taxon>Roseobacteraceae</taxon>
        <taxon>Ponticoccus</taxon>
    </lineage>
</organism>
<name>A0AAW9ST83_9RHOB</name>
<dbReference type="SUPFAM" id="SSF51735">
    <property type="entry name" value="NAD(P)-binding Rossmann-fold domains"/>
    <property type="match status" value="1"/>
</dbReference>
<evidence type="ECO:0000313" key="2">
    <source>
        <dbReference type="Proteomes" id="UP001428774"/>
    </source>
</evidence>
<dbReference type="AlphaFoldDB" id="A0AAW9ST83"/>
<proteinExistence type="predicted"/>